<accession>A0A0F9QQE4</accession>
<comment type="caution">
    <text evidence="1">The sequence shown here is derived from an EMBL/GenBank/DDBJ whole genome shotgun (WGS) entry which is preliminary data.</text>
</comment>
<name>A0A0F9QQE4_9ZZZZ</name>
<gene>
    <name evidence="1" type="ORF">LCGC14_0673660</name>
</gene>
<organism evidence="1">
    <name type="scientific">marine sediment metagenome</name>
    <dbReference type="NCBI Taxonomy" id="412755"/>
    <lineage>
        <taxon>unclassified sequences</taxon>
        <taxon>metagenomes</taxon>
        <taxon>ecological metagenomes</taxon>
    </lineage>
</organism>
<reference evidence="1" key="1">
    <citation type="journal article" date="2015" name="Nature">
        <title>Complex archaea that bridge the gap between prokaryotes and eukaryotes.</title>
        <authorList>
            <person name="Spang A."/>
            <person name="Saw J.H."/>
            <person name="Jorgensen S.L."/>
            <person name="Zaremba-Niedzwiedzka K."/>
            <person name="Martijn J."/>
            <person name="Lind A.E."/>
            <person name="van Eijk R."/>
            <person name="Schleper C."/>
            <person name="Guy L."/>
            <person name="Ettema T.J."/>
        </authorList>
    </citation>
    <scope>NUCLEOTIDE SEQUENCE</scope>
</reference>
<dbReference type="AlphaFoldDB" id="A0A0F9QQE4"/>
<dbReference type="EMBL" id="LAZR01001334">
    <property type="protein sequence ID" value="KKN46390.1"/>
    <property type="molecule type" value="Genomic_DNA"/>
</dbReference>
<proteinExistence type="predicted"/>
<sequence>MVIGTIRKQPFEELDRFVDFSNDLPDSNLASIVGVTAIKKSDGTDATSAVIETISPAPFIPPGTNKVQFRVKDGIDGEIYKITVKASGSGGQKLEADVWLNVKEE</sequence>
<evidence type="ECO:0000313" key="1">
    <source>
        <dbReference type="EMBL" id="KKN46390.1"/>
    </source>
</evidence>
<protein>
    <recommendedName>
        <fullName evidence="2">Cadherin domain-containing protein</fullName>
    </recommendedName>
</protein>
<evidence type="ECO:0008006" key="2">
    <source>
        <dbReference type="Google" id="ProtNLM"/>
    </source>
</evidence>